<comment type="caution">
    <text evidence="2">The sequence shown here is derived from an EMBL/GenBank/DDBJ whole genome shotgun (WGS) entry which is preliminary data.</text>
</comment>
<evidence type="ECO:0000313" key="3">
    <source>
        <dbReference type="Proteomes" id="UP001596113"/>
    </source>
</evidence>
<keyword evidence="1" id="KW-0472">Membrane</keyword>
<reference evidence="3" key="1">
    <citation type="journal article" date="2019" name="Int. J. Syst. Evol. Microbiol.">
        <title>The Global Catalogue of Microorganisms (GCM) 10K type strain sequencing project: providing services to taxonomists for standard genome sequencing and annotation.</title>
        <authorList>
            <consortium name="The Broad Institute Genomics Platform"/>
            <consortium name="The Broad Institute Genome Sequencing Center for Infectious Disease"/>
            <person name="Wu L."/>
            <person name="Ma J."/>
        </authorList>
    </citation>
    <scope>NUCLEOTIDE SEQUENCE [LARGE SCALE GENOMIC DNA]</scope>
    <source>
        <strain evidence="3">CGMCC 1.18575</strain>
    </source>
</reference>
<dbReference type="Proteomes" id="UP001596113">
    <property type="component" value="Unassembled WGS sequence"/>
</dbReference>
<keyword evidence="1" id="KW-0812">Transmembrane</keyword>
<dbReference type="RefSeq" id="WP_378130621.1">
    <property type="nucleotide sequence ID" value="NZ_JBHSMI010000011.1"/>
</dbReference>
<name>A0ABW0HMR2_9BACL</name>
<feature type="transmembrane region" description="Helical" evidence="1">
    <location>
        <begin position="6"/>
        <end position="26"/>
    </location>
</feature>
<keyword evidence="1" id="KW-1133">Transmembrane helix</keyword>
<evidence type="ECO:0000256" key="1">
    <source>
        <dbReference type="SAM" id="Phobius"/>
    </source>
</evidence>
<organism evidence="2 3">
    <name type="scientific">Cohnella soli</name>
    <dbReference type="NCBI Taxonomy" id="425005"/>
    <lineage>
        <taxon>Bacteria</taxon>
        <taxon>Bacillati</taxon>
        <taxon>Bacillota</taxon>
        <taxon>Bacilli</taxon>
        <taxon>Bacillales</taxon>
        <taxon>Paenibacillaceae</taxon>
        <taxon>Cohnella</taxon>
    </lineage>
</organism>
<accession>A0ABW0HMR2</accession>
<feature type="transmembrane region" description="Helical" evidence="1">
    <location>
        <begin position="46"/>
        <end position="76"/>
    </location>
</feature>
<dbReference type="EMBL" id="JBHSMI010000011">
    <property type="protein sequence ID" value="MFC5402298.1"/>
    <property type="molecule type" value="Genomic_DNA"/>
</dbReference>
<protein>
    <submittedName>
        <fullName evidence="2">Uncharacterized protein</fullName>
    </submittedName>
</protein>
<feature type="transmembrane region" description="Helical" evidence="1">
    <location>
        <begin position="96"/>
        <end position="118"/>
    </location>
</feature>
<gene>
    <name evidence="2" type="ORF">ACFPOF_06075</name>
</gene>
<sequence length="358" mass="41280">MPEPIVVLRWVIVLAVLLGIFFYLTLKRHRSIRIVYNLLMKANLILMYPVGFVLLFLFPLWIGIWIGFEIVIAMTGRMDLVLPPFYLNLENLVDLLTPYAAGLMAIFIIALRLPAGLLKEGTKISYEKFGRLQWWGRATRSMKERWQWLPTVQGLFMPYLSEKAGRGEIRGVSPTANAGEDEYKIAHALADHFNVPVFMQASDFAEMDHRDTERKGLVDFKYIPGLDAGELPLVLDRPVHFIWDMKGYLWYNATTFNPFKKRKRTNEALEMYHSLLEDDGIILIDAAVRRTTLQVLNEIIISFVPWMFYYGEGSTFDRVASVIRRRSDLFSVQLAGEGKYRIAIIQKHTIGVARREAV</sequence>
<proteinExistence type="predicted"/>
<evidence type="ECO:0000313" key="2">
    <source>
        <dbReference type="EMBL" id="MFC5402298.1"/>
    </source>
</evidence>
<keyword evidence="3" id="KW-1185">Reference proteome</keyword>